<accession>A0A8J7FHB5</accession>
<sequence length="78" mass="9015">MTNNHAYNKKLAEASYLTGTELVKLVDYIEEKFNTNRIRATLVVGVLVQSMQHQLETSNKYKKDIRELIDDLEIDVTT</sequence>
<dbReference type="EMBL" id="JADEWL010000040">
    <property type="protein sequence ID" value="MBE9213731.1"/>
    <property type="molecule type" value="Genomic_DNA"/>
</dbReference>
<gene>
    <name evidence="1" type="ORF">IQ247_13825</name>
</gene>
<dbReference type="AlphaFoldDB" id="A0A8J7FHB5"/>
<organism evidence="1 2">
    <name type="scientific">Plectonema cf. radiosum LEGE 06105</name>
    <dbReference type="NCBI Taxonomy" id="945769"/>
    <lineage>
        <taxon>Bacteria</taxon>
        <taxon>Bacillati</taxon>
        <taxon>Cyanobacteriota</taxon>
        <taxon>Cyanophyceae</taxon>
        <taxon>Oscillatoriophycideae</taxon>
        <taxon>Oscillatoriales</taxon>
        <taxon>Microcoleaceae</taxon>
        <taxon>Plectonema</taxon>
    </lineage>
</organism>
<comment type="caution">
    <text evidence="1">The sequence shown here is derived from an EMBL/GenBank/DDBJ whole genome shotgun (WGS) entry which is preliminary data.</text>
</comment>
<evidence type="ECO:0000313" key="1">
    <source>
        <dbReference type="EMBL" id="MBE9213731.1"/>
    </source>
</evidence>
<proteinExistence type="predicted"/>
<name>A0A8J7FHB5_9CYAN</name>
<keyword evidence="2" id="KW-1185">Reference proteome</keyword>
<dbReference type="Proteomes" id="UP000620559">
    <property type="component" value="Unassembled WGS sequence"/>
</dbReference>
<evidence type="ECO:0000313" key="2">
    <source>
        <dbReference type="Proteomes" id="UP000620559"/>
    </source>
</evidence>
<dbReference type="RefSeq" id="WP_193920884.1">
    <property type="nucleotide sequence ID" value="NZ_JADEWL010000040.1"/>
</dbReference>
<reference evidence="1" key="1">
    <citation type="submission" date="2020-10" db="EMBL/GenBank/DDBJ databases">
        <authorList>
            <person name="Castelo-Branco R."/>
            <person name="Eusebio N."/>
            <person name="Adriana R."/>
            <person name="Vieira A."/>
            <person name="Brugerolle De Fraissinette N."/>
            <person name="Rezende De Castro R."/>
            <person name="Schneider M.P."/>
            <person name="Vasconcelos V."/>
            <person name="Leao P.N."/>
        </authorList>
    </citation>
    <scope>NUCLEOTIDE SEQUENCE</scope>
    <source>
        <strain evidence="1">LEGE 06105</strain>
    </source>
</reference>
<protein>
    <submittedName>
        <fullName evidence="1">Uncharacterized protein</fullName>
    </submittedName>
</protein>